<evidence type="ECO:0000256" key="1">
    <source>
        <dbReference type="SAM" id="Phobius"/>
    </source>
</evidence>
<protein>
    <submittedName>
        <fullName evidence="2">Uncharacterized protein</fullName>
    </submittedName>
</protein>
<dbReference type="Proteomes" id="UP000703269">
    <property type="component" value="Unassembled WGS sequence"/>
</dbReference>
<comment type="caution">
    <text evidence="2">The sequence shown here is derived from an EMBL/GenBank/DDBJ whole genome shotgun (WGS) entry which is preliminary data.</text>
</comment>
<dbReference type="EMBL" id="BPQB01000024">
    <property type="protein sequence ID" value="GJE92004.1"/>
    <property type="molecule type" value="Genomic_DNA"/>
</dbReference>
<feature type="transmembrane region" description="Helical" evidence="1">
    <location>
        <begin position="128"/>
        <end position="152"/>
    </location>
</feature>
<evidence type="ECO:0000313" key="3">
    <source>
        <dbReference type="Proteomes" id="UP000703269"/>
    </source>
</evidence>
<name>A0A9P3LEW0_9APHY</name>
<keyword evidence="1" id="KW-0472">Membrane</keyword>
<keyword evidence="3" id="KW-1185">Reference proteome</keyword>
<feature type="transmembrane region" description="Helical" evidence="1">
    <location>
        <begin position="205"/>
        <end position="229"/>
    </location>
</feature>
<feature type="transmembrane region" description="Helical" evidence="1">
    <location>
        <begin position="173"/>
        <end position="199"/>
    </location>
</feature>
<reference evidence="2 3" key="1">
    <citation type="submission" date="2021-08" db="EMBL/GenBank/DDBJ databases">
        <title>Draft Genome Sequence of Phanerochaete sordida strain YK-624.</title>
        <authorList>
            <person name="Mori T."/>
            <person name="Dohra H."/>
            <person name="Suzuki T."/>
            <person name="Kawagishi H."/>
            <person name="Hirai H."/>
        </authorList>
    </citation>
    <scope>NUCLEOTIDE SEQUENCE [LARGE SCALE GENOMIC DNA]</scope>
    <source>
        <strain evidence="2 3">YK-624</strain>
    </source>
</reference>
<feature type="transmembrane region" description="Helical" evidence="1">
    <location>
        <begin position="94"/>
        <end position="116"/>
    </location>
</feature>
<keyword evidence="1" id="KW-0812">Transmembrane</keyword>
<gene>
    <name evidence="2" type="ORF">PsYK624_081570</name>
</gene>
<organism evidence="2 3">
    <name type="scientific">Phanerochaete sordida</name>
    <dbReference type="NCBI Taxonomy" id="48140"/>
    <lineage>
        <taxon>Eukaryota</taxon>
        <taxon>Fungi</taxon>
        <taxon>Dikarya</taxon>
        <taxon>Basidiomycota</taxon>
        <taxon>Agaricomycotina</taxon>
        <taxon>Agaricomycetes</taxon>
        <taxon>Polyporales</taxon>
        <taxon>Phanerochaetaceae</taxon>
        <taxon>Phanerochaete</taxon>
    </lineage>
</organism>
<dbReference type="AlphaFoldDB" id="A0A9P3LEW0"/>
<evidence type="ECO:0000313" key="2">
    <source>
        <dbReference type="EMBL" id="GJE92004.1"/>
    </source>
</evidence>
<keyword evidence="1" id="KW-1133">Transmembrane helix</keyword>
<sequence length="255" mass="28289">MSITVSSRSLYPSRPAPRKQNSLGICCIDALDRSFAENNHIPSDNLLGIQHSVLSNTIHEELAAGPPHSDKGDSPFPELGYIPKPYFEYAQRTLSTLILAGTFMAGVEAQLLSLIFTAPDGPLRNVALGFSVGALLATAFVALYCAVTYIWLRQEWRHKTHCFNEWVAGSLRMMLIWCSVSLVMGVYSGFFAVVFFLFAAAPLEIAVFSAVVFALCGVGPMSWGFYYWYGLYRGWLEWVPHEDGSLPHRRQVPSA</sequence>
<dbReference type="OrthoDB" id="2846024at2759"/>
<accession>A0A9P3LEW0</accession>
<proteinExistence type="predicted"/>